<dbReference type="NCBIfam" id="TIGR02170">
    <property type="entry name" value="thyX"/>
    <property type="match status" value="1"/>
</dbReference>
<dbReference type="PANTHER" id="PTHR34934">
    <property type="entry name" value="FLAVIN-DEPENDENT THYMIDYLATE SYNTHASE"/>
    <property type="match status" value="1"/>
</dbReference>
<dbReference type="Pfam" id="PF02511">
    <property type="entry name" value="Thy1"/>
    <property type="match status" value="1"/>
</dbReference>
<evidence type="ECO:0000313" key="4">
    <source>
        <dbReference type="Proteomes" id="UP000637359"/>
    </source>
</evidence>
<dbReference type="GO" id="GO:0070402">
    <property type="term" value="F:NADPH binding"/>
    <property type="evidence" value="ECO:0007669"/>
    <property type="project" value="TreeGrafter"/>
</dbReference>
<dbReference type="AlphaFoldDB" id="A0A923L425"/>
<dbReference type="GO" id="GO:0050797">
    <property type="term" value="F:thymidylate synthase (FAD) activity"/>
    <property type="evidence" value="ECO:0007669"/>
    <property type="project" value="UniProtKB-UniRule"/>
</dbReference>
<proteinExistence type="predicted"/>
<dbReference type="PROSITE" id="PS51331">
    <property type="entry name" value="THYX"/>
    <property type="match status" value="1"/>
</dbReference>
<dbReference type="Gene3D" id="3.30.1360.170">
    <property type="match status" value="1"/>
</dbReference>
<dbReference type="SUPFAM" id="SSF69796">
    <property type="entry name" value="Thymidylate synthase-complementing protein Thy1"/>
    <property type="match status" value="1"/>
</dbReference>
<comment type="caution">
    <text evidence="3">The sequence shown here is derived from an EMBL/GenBank/DDBJ whole genome shotgun (WGS) entry which is preliminary data.</text>
</comment>
<keyword evidence="3" id="KW-0808">Transferase</keyword>
<dbReference type="RefSeq" id="WP_186868806.1">
    <property type="nucleotide sequence ID" value="NZ_JACOOL010000002.1"/>
</dbReference>
<keyword evidence="3" id="KW-0489">Methyltransferase</keyword>
<dbReference type="InterPro" id="IPR003669">
    <property type="entry name" value="Thymidylate_synthase_ThyX"/>
</dbReference>
<dbReference type="InterPro" id="IPR036098">
    <property type="entry name" value="Thymidylate_synthase_ThyX_sf"/>
</dbReference>
<keyword evidence="4" id="KW-1185">Reference proteome</keyword>
<evidence type="ECO:0000313" key="3">
    <source>
        <dbReference type="EMBL" id="MBC5636105.1"/>
    </source>
</evidence>
<dbReference type="GO" id="GO:0032259">
    <property type="term" value="P:methylation"/>
    <property type="evidence" value="ECO:0007669"/>
    <property type="project" value="UniProtKB-KW"/>
</dbReference>
<gene>
    <name evidence="3" type="primary">thyX</name>
    <name evidence="3" type="ORF">H8S33_04595</name>
</gene>
<evidence type="ECO:0000256" key="2">
    <source>
        <dbReference type="SAM" id="MobiDB-lite"/>
    </source>
</evidence>
<dbReference type="CDD" id="cd20175">
    <property type="entry name" value="ThyX"/>
    <property type="match status" value="1"/>
</dbReference>
<dbReference type="EC" id="2.1.1.148" evidence="1"/>
<feature type="region of interest" description="Disordered" evidence="2">
    <location>
        <begin position="113"/>
        <end position="133"/>
    </location>
</feature>
<evidence type="ECO:0000256" key="1">
    <source>
        <dbReference type="NCBIfam" id="TIGR02170"/>
    </source>
</evidence>
<sequence>MTKIDILNGGYVILQDHMGSDLSVVNSARVSYNKKKEMLDEKDERLIDFLAREGHTSPFRHTSLQFEVYVPLYVARQHWKHIIGSGFQDPFVAWNESSRRYITEEPTFYIPHDDEWRTKPANSKQGSGKALHPSVGSTFTKKLEEHVAEGERLYEEAMEAGIAPEQARLFLAAYSMFVRYYWTGSLQGVAHFLKLRLPEDAQYEIRILANAVKEITYQKFPISLDALLKHSD</sequence>
<accession>A0A923L425</accession>
<dbReference type="EMBL" id="JACOOL010000002">
    <property type="protein sequence ID" value="MBC5636105.1"/>
    <property type="molecule type" value="Genomic_DNA"/>
</dbReference>
<dbReference type="GO" id="GO:0050660">
    <property type="term" value="F:flavin adenine dinucleotide binding"/>
    <property type="evidence" value="ECO:0007669"/>
    <property type="project" value="UniProtKB-UniRule"/>
</dbReference>
<reference evidence="3" key="1">
    <citation type="submission" date="2020-08" db="EMBL/GenBank/DDBJ databases">
        <title>Genome public.</title>
        <authorList>
            <person name="Liu C."/>
            <person name="Sun Q."/>
        </authorList>
    </citation>
    <scope>NUCLEOTIDE SEQUENCE</scope>
    <source>
        <strain evidence="3">BX22</strain>
    </source>
</reference>
<dbReference type="GO" id="GO:0004799">
    <property type="term" value="F:thymidylate synthase activity"/>
    <property type="evidence" value="ECO:0007669"/>
    <property type="project" value="TreeGrafter"/>
</dbReference>
<name>A0A923L425_9BACI</name>
<protein>
    <recommendedName>
        <fullName evidence="1">FAD-dependent thymidylate synthase</fullName>
        <ecNumber evidence="1">2.1.1.148</ecNumber>
    </recommendedName>
</protein>
<organism evidence="3 4">
    <name type="scientific">Ornithinibacillus hominis</name>
    <dbReference type="NCBI Taxonomy" id="2763055"/>
    <lineage>
        <taxon>Bacteria</taxon>
        <taxon>Bacillati</taxon>
        <taxon>Bacillota</taxon>
        <taxon>Bacilli</taxon>
        <taxon>Bacillales</taxon>
        <taxon>Bacillaceae</taxon>
        <taxon>Ornithinibacillus</taxon>
    </lineage>
</organism>
<dbReference type="GO" id="GO:0006231">
    <property type="term" value="P:dTMP biosynthetic process"/>
    <property type="evidence" value="ECO:0007669"/>
    <property type="project" value="UniProtKB-UniRule"/>
</dbReference>
<dbReference type="PANTHER" id="PTHR34934:SF1">
    <property type="entry name" value="FLAVIN-DEPENDENT THYMIDYLATE SYNTHASE"/>
    <property type="match status" value="1"/>
</dbReference>
<dbReference type="Proteomes" id="UP000637359">
    <property type="component" value="Unassembled WGS sequence"/>
</dbReference>